<sequence>MADVLSVIASGVAVAQLAGTAGGAVLKLKRLWDQVKDVPETIRDLMEQIDCLDPALWQAEQQFAQNELPQLLWNDEAAVRSVTYCRKALGKLTELVNDLDVQINTSRRVSKKVARIKVALKKDELNKLERRLDNAVRMLQAAQQGYIITLLKLQPDIIVGKFMSCIEAAKSASNSGTIVEIDPQDDRKEVKTYSIQRKVTRKPLKSPSAVAGFRIGSSSEGLSAGFRPPWWLFGVTCAFEFNARRSLAGWDIRLRTYAVVPYNTPIWAAMSGGHVERARAIFDSRQASPFDVDELGRSLLFRAIYWCSPAILELILNLHVFSEEEVAQNIVSSIHTFSYLNSFAELKNTTLKNNCNMLISKGFLANFAGYVESTKHCNCCLLDDWDMFQLVQPIFCPNHQATTLTSRMKRFKYRICHNSAVSRFVIGWDSVLDSDGNLSCSESTQASLLHTVARNVCWVEVLPMHPSFEDYESKKKEYQPFAVQVVKGTKDLHRLESSINFYKLHTPLTYVILGLLLQPPFPAVLKWTRSEVEAILVRRLRQWLMILQDAGVNIAAYGRREDELLRGISPGFPRRISRTARARCMPGQKSSSHSFISRKNAWSYHSRLLGFKTGPNIEDWGVWMTEPTDRFAGHFWTMIEASQTPHHVPGAWVDSENDNDSLYWSSDDDIDEVDSSLYSLDADE</sequence>
<comment type="caution">
    <text evidence="2">The sequence shown here is derived from an EMBL/GenBank/DDBJ whole genome shotgun (WGS) entry which is preliminary data.</text>
</comment>
<gene>
    <name evidence="2" type="ORF">BKA67DRAFT_530973</name>
</gene>
<evidence type="ECO:0000313" key="2">
    <source>
        <dbReference type="EMBL" id="KAH6660892.1"/>
    </source>
</evidence>
<dbReference type="InterPro" id="IPR036770">
    <property type="entry name" value="Ankyrin_rpt-contain_sf"/>
</dbReference>
<accession>A0A9P8UZ71</accession>
<evidence type="ECO:0008006" key="4">
    <source>
        <dbReference type="Google" id="ProtNLM"/>
    </source>
</evidence>
<keyword evidence="1" id="KW-0175">Coiled coil</keyword>
<dbReference type="RefSeq" id="XP_045965023.1">
    <property type="nucleotide sequence ID" value="XM_046099319.1"/>
</dbReference>
<proteinExistence type="predicted"/>
<evidence type="ECO:0000313" key="3">
    <source>
        <dbReference type="Proteomes" id="UP000758603"/>
    </source>
</evidence>
<dbReference type="AlphaFoldDB" id="A0A9P8UZ71"/>
<dbReference type="EMBL" id="JAGPXC010000001">
    <property type="protein sequence ID" value="KAH6660892.1"/>
    <property type="molecule type" value="Genomic_DNA"/>
</dbReference>
<dbReference type="GeneID" id="70128211"/>
<dbReference type="SUPFAM" id="SSF48403">
    <property type="entry name" value="Ankyrin repeat"/>
    <property type="match status" value="1"/>
</dbReference>
<keyword evidence="3" id="KW-1185">Reference proteome</keyword>
<name>A0A9P8UZ71_9PEZI</name>
<reference evidence="2" key="1">
    <citation type="journal article" date="2021" name="Nat. Commun.">
        <title>Genetic determinants of endophytism in the Arabidopsis root mycobiome.</title>
        <authorList>
            <person name="Mesny F."/>
            <person name="Miyauchi S."/>
            <person name="Thiergart T."/>
            <person name="Pickel B."/>
            <person name="Atanasova L."/>
            <person name="Karlsson M."/>
            <person name="Huettel B."/>
            <person name="Barry K.W."/>
            <person name="Haridas S."/>
            <person name="Chen C."/>
            <person name="Bauer D."/>
            <person name="Andreopoulos W."/>
            <person name="Pangilinan J."/>
            <person name="LaButti K."/>
            <person name="Riley R."/>
            <person name="Lipzen A."/>
            <person name="Clum A."/>
            <person name="Drula E."/>
            <person name="Henrissat B."/>
            <person name="Kohler A."/>
            <person name="Grigoriev I.V."/>
            <person name="Martin F.M."/>
            <person name="Hacquard S."/>
        </authorList>
    </citation>
    <scope>NUCLEOTIDE SEQUENCE</scope>
    <source>
        <strain evidence="2">MPI-SDFR-AT-0073</strain>
    </source>
</reference>
<organism evidence="2 3">
    <name type="scientific">Truncatella angustata</name>
    <dbReference type="NCBI Taxonomy" id="152316"/>
    <lineage>
        <taxon>Eukaryota</taxon>
        <taxon>Fungi</taxon>
        <taxon>Dikarya</taxon>
        <taxon>Ascomycota</taxon>
        <taxon>Pezizomycotina</taxon>
        <taxon>Sordariomycetes</taxon>
        <taxon>Xylariomycetidae</taxon>
        <taxon>Amphisphaeriales</taxon>
        <taxon>Sporocadaceae</taxon>
        <taxon>Truncatella</taxon>
    </lineage>
</organism>
<dbReference type="OrthoDB" id="3200163at2759"/>
<feature type="coiled-coil region" evidence="1">
    <location>
        <begin position="111"/>
        <end position="145"/>
    </location>
</feature>
<evidence type="ECO:0000256" key="1">
    <source>
        <dbReference type="SAM" id="Coils"/>
    </source>
</evidence>
<dbReference type="Proteomes" id="UP000758603">
    <property type="component" value="Unassembled WGS sequence"/>
</dbReference>
<protein>
    <recommendedName>
        <fullName evidence="4">NACHT-NTPase and P-loop NTPases N-terminal domain-containing protein</fullName>
    </recommendedName>
</protein>